<feature type="coiled-coil region" evidence="4">
    <location>
        <begin position="434"/>
        <end position="461"/>
    </location>
</feature>
<dbReference type="InterPro" id="IPR044946">
    <property type="entry name" value="Restrct_endonuc_typeI_TRD_sf"/>
</dbReference>
<evidence type="ECO:0000313" key="6">
    <source>
        <dbReference type="EMBL" id="MDQ5768491.1"/>
    </source>
</evidence>
<keyword evidence="8" id="KW-1185">Reference proteome</keyword>
<evidence type="ECO:0000313" key="7">
    <source>
        <dbReference type="EMBL" id="WML87628.1"/>
    </source>
</evidence>
<dbReference type="Proteomes" id="UP001223336">
    <property type="component" value="Unassembled WGS sequence"/>
</dbReference>
<dbReference type="InterPro" id="IPR000055">
    <property type="entry name" value="Restrct_endonuc_typeI_TRD"/>
</dbReference>
<dbReference type="REBASE" id="755035">
    <property type="entry name" value="S.TsuDNT52ORF4515P"/>
</dbReference>
<name>A0AA51MPC4_9GAMM</name>
<keyword evidence="4" id="KW-0175">Coiled coil</keyword>
<dbReference type="EMBL" id="CP133217">
    <property type="protein sequence ID" value="WML87628.1"/>
    <property type="molecule type" value="Genomic_DNA"/>
</dbReference>
<keyword evidence="3" id="KW-0238">DNA-binding</keyword>
<keyword evidence="7" id="KW-0540">Nuclease</keyword>
<evidence type="ECO:0000256" key="3">
    <source>
        <dbReference type="ARBA" id="ARBA00023125"/>
    </source>
</evidence>
<evidence type="ECO:0000256" key="1">
    <source>
        <dbReference type="ARBA" id="ARBA00010923"/>
    </source>
</evidence>
<protein>
    <submittedName>
        <fullName evidence="7">Restriction endonuclease subunit S</fullName>
        <ecNumber evidence="7">3.1.21.-</ecNumber>
    </submittedName>
</protein>
<dbReference type="GO" id="GO:0016787">
    <property type="term" value="F:hydrolase activity"/>
    <property type="evidence" value="ECO:0007669"/>
    <property type="project" value="UniProtKB-KW"/>
</dbReference>
<feature type="domain" description="Type I restriction modification DNA specificity" evidence="5">
    <location>
        <begin position="75"/>
        <end position="215"/>
    </location>
</feature>
<evidence type="ECO:0000256" key="2">
    <source>
        <dbReference type="ARBA" id="ARBA00022747"/>
    </source>
</evidence>
<dbReference type="EMBL" id="JAVFKN010000009">
    <property type="protein sequence ID" value="MDQ5768491.1"/>
    <property type="molecule type" value="Genomic_DNA"/>
</dbReference>
<sequence length="476" mass="54339">MSPFELSQAVENLKVFFTNFSDLDGRYDPEFYRSREKLIKNFFYPLDKISNSFFIKDGDHDKLPVDAISDELEGKRYLRSQDLKNNEIISANPVYVSSEYFKKMSRCHIYAGDLLFSIMASVGATAIVPNGFPSCMANRAVGILRPKKYSRFLPEYVQVLFNSNVGMALINIQKRGGIQQRINLADIGQLRMPVPDENIQKKIIDIYSNALNLKKEKEVASQSLLDSIDTYLLNELGIIFPRQDNSLDERMFFSSVKDVSGGRFDSDFHRVFYKDLTLELLKKTKVEKIKDISLAVFQGVGKDEVSFSEFKLLKVKNIKQNNEIDFSEIEYIKHVPHRKILCFNDIISPFIGEAIKQYKFSSFVERQGKYTVDNNTGVIRINTSLCNPIYVCDILNSVLVKFQIDRYLGGGGVPFLGASRVKEILIPIVPIEKQNEIAAHIQSIREQAAELQREAVQILEDAKVQIERMILGDSEV</sequence>
<dbReference type="GO" id="GO:0009307">
    <property type="term" value="P:DNA restriction-modification system"/>
    <property type="evidence" value="ECO:0007669"/>
    <property type="project" value="UniProtKB-KW"/>
</dbReference>
<dbReference type="Gene3D" id="3.90.220.20">
    <property type="entry name" value="DNA methylase specificity domains"/>
    <property type="match status" value="2"/>
</dbReference>
<evidence type="ECO:0000259" key="5">
    <source>
        <dbReference type="Pfam" id="PF01420"/>
    </source>
</evidence>
<dbReference type="GO" id="GO:0003677">
    <property type="term" value="F:DNA binding"/>
    <property type="evidence" value="ECO:0007669"/>
    <property type="project" value="UniProtKB-KW"/>
</dbReference>
<proteinExistence type="inferred from homology"/>
<dbReference type="Pfam" id="PF01420">
    <property type="entry name" value="Methylase_S"/>
    <property type="match status" value="1"/>
</dbReference>
<dbReference type="InterPro" id="IPR052021">
    <property type="entry name" value="Type-I_RS_S_subunit"/>
</dbReference>
<gene>
    <name evidence="6" type="ORF">RCC75_08135</name>
    <name evidence="7" type="ORF">RCG00_04510</name>
</gene>
<comment type="similarity">
    <text evidence="1">Belongs to the type-I restriction system S methylase family.</text>
</comment>
<organism evidence="7">
    <name type="scientific">Thiothrix subterranea</name>
    <dbReference type="NCBI Taxonomy" id="2735563"/>
    <lineage>
        <taxon>Bacteria</taxon>
        <taxon>Pseudomonadati</taxon>
        <taxon>Pseudomonadota</taxon>
        <taxon>Gammaproteobacteria</taxon>
        <taxon>Thiotrichales</taxon>
        <taxon>Thiotrichaceae</taxon>
        <taxon>Thiothrix</taxon>
    </lineage>
</organism>
<evidence type="ECO:0000313" key="8">
    <source>
        <dbReference type="Proteomes" id="UP001223336"/>
    </source>
</evidence>
<dbReference type="PANTHER" id="PTHR30408">
    <property type="entry name" value="TYPE-1 RESTRICTION ENZYME ECOKI SPECIFICITY PROTEIN"/>
    <property type="match status" value="1"/>
</dbReference>
<dbReference type="Proteomes" id="UP001229862">
    <property type="component" value="Chromosome"/>
</dbReference>
<dbReference type="GO" id="GO:0004519">
    <property type="term" value="F:endonuclease activity"/>
    <property type="evidence" value="ECO:0007669"/>
    <property type="project" value="UniProtKB-KW"/>
</dbReference>
<accession>A0AA51MPC4</accession>
<dbReference type="RefSeq" id="WP_308134486.1">
    <property type="nucleotide sequence ID" value="NZ_CP133217.1"/>
</dbReference>
<keyword evidence="2" id="KW-0680">Restriction system</keyword>
<dbReference type="PANTHER" id="PTHR30408:SF12">
    <property type="entry name" value="TYPE I RESTRICTION ENZYME MJAVIII SPECIFICITY SUBUNIT"/>
    <property type="match status" value="1"/>
</dbReference>
<keyword evidence="7" id="KW-0255">Endonuclease</keyword>
<dbReference type="EC" id="3.1.21.-" evidence="7"/>
<keyword evidence="7" id="KW-0378">Hydrolase</keyword>
<evidence type="ECO:0000256" key="4">
    <source>
        <dbReference type="SAM" id="Coils"/>
    </source>
</evidence>
<reference evidence="7 8" key="1">
    <citation type="submission" date="2023-08" db="EMBL/GenBank/DDBJ databases">
        <title>New molecular markers tilS and rpoB for phylogenetic and monitoring studies of the genus Thiothrix biodiversity.</title>
        <authorList>
            <person name="Ravin N.V."/>
            <person name="Smolyakov D."/>
            <person name="Markov N.D."/>
            <person name="Beletsky A.V."/>
            <person name="Mardanov A.V."/>
            <person name="Rudenko T.S."/>
            <person name="Grabovich M.Y."/>
        </authorList>
    </citation>
    <scope>NUCLEOTIDE SEQUENCE</scope>
    <source>
        <strain evidence="7">DNT52</strain>
        <strain evidence="6 8">H33</strain>
    </source>
</reference>
<dbReference type="SUPFAM" id="SSF116734">
    <property type="entry name" value="DNA methylase specificity domain"/>
    <property type="match status" value="2"/>
</dbReference>
<dbReference type="AlphaFoldDB" id="A0AA51MPC4"/>